<organism evidence="5 6">
    <name type="scientific">Galdieria sulphuraria</name>
    <name type="common">Red alga</name>
    <dbReference type="NCBI Taxonomy" id="130081"/>
    <lineage>
        <taxon>Eukaryota</taxon>
        <taxon>Rhodophyta</taxon>
        <taxon>Bangiophyceae</taxon>
        <taxon>Galdieriales</taxon>
        <taxon>Galdieriaceae</taxon>
        <taxon>Galdieria</taxon>
    </lineage>
</organism>
<dbReference type="GO" id="GO:0046982">
    <property type="term" value="F:protein heterodimerization activity"/>
    <property type="evidence" value="ECO:0007669"/>
    <property type="project" value="InterPro"/>
</dbReference>
<evidence type="ECO:0000313" key="5">
    <source>
        <dbReference type="EMBL" id="EME27375.1"/>
    </source>
</evidence>
<dbReference type="CDD" id="cd22919">
    <property type="entry name" value="HFD_CENP-S"/>
    <property type="match status" value="1"/>
</dbReference>
<keyword evidence="3" id="KW-0238">DNA-binding</keyword>
<evidence type="ECO:0000313" key="6">
    <source>
        <dbReference type="Proteomes" id="UP000030680"/>
    </source>
</evidence>
<dbReference type="PANTHER" id="PTHR22980:SF0">
    <property type="entry name" value="CENTROMERE PROTEIN S"/>
    <property type="match status" value="1"/>
</dbReference>
<dbReference type="GeneID" id="17086289"/>
<dbReference type="GO" id="GO:0000712">
    <property type="term" value="P:resolution of meiotic recombination intermediates"/>
    <property type="evidence" value="ECO:0007669"/>
    <property type="project" value="TreeGrafter"/>
</dbReference>
<dbReference type="GO" id="GO:0031297">
    <property type="term" value="P:replication fork processing"/>
    <property type="evidence" value="ECO:0007669"/>
    <property type="project" value="TreeGrafter"/>
</dbReference>
<evidence type="ECO:0008006" key="7">
    <source>
        <dbReference type="Google" id="ProtNLM"/>
    </source>
</evidence>
<dbReference type="RefSeq" id="XP_005703895.1">
    <property type="nucleotide sequence ID" value="XM_005703838.1"/>
</dbReference>
<dbReference type="GO" id="GO:0071821">
    <property type="term" value="C:FANCM-MHF complex"/>
    <property type="evidence" value="ECO:0007669"/>
    <property type="project" value="InterPro"/>
</dbReference>
<gene>
    <name evidence="5" type="ORF">Gasu_51010</name>
</gene>
<dbReference type="PANTHER" id="PTHR22980">
    <property type="entry name" value="CORTISTATIN"/>
    <property type="match status" value="1"/>
</dbReference>
<evidence type="ECO:0000256" key="2">
    <source>
        <dbReference type="ARBA" id="ARBA00022763"/>
    </source>
</evidence>
<keyword evidence="2" id="KW-0227">DNA damage</keyword>
<dbReference type="Gene3D" id="1.10.20.10">
    <property type="entry name" value="Histone, subunit A"/>
    <property type="match status" value="1"/>
</dbReference>
<evidence type="ECO:0000256" key="4">
    <source>
        <dbReference type="ARBA" id="ARBA00023204"/>
    </source>
</evidence>
<evidence type="ECO:0000256" key="1">
    <source>
        <dbReference type="ARBA" id="ARBA00006612"/>
    </source>
</evidence>
<accession>M2WTZ8</accession>
<dbReference type="GO" id="GO:0003682">
    <property type="term" value="F:chromatin binding"/>
    <property type="evidence" value="ECO:0007669"/>
    <property type="project" value="TreeGrafter"/>
</dbReference>
<dbReference type="InterPro" id="IPR009072">
    <property type="entry name" value="Histone-fold"/>
</dbReference>
<keyword evidence="4" id="KW-0234">DNA repair</keyword>
<reference evidence="6" key="1">
    <citation type="journal article" date="2013" name="Science">
        <title>Gene transfer from bacteria and archaea facilitated evolution of an extremophilic eukaryote.</title>
        <authorList>
            <person name="Schonknecht G."/>
            <person name="Chen W.H."/>
            <person name="Ternes C.M."/>
            <person name="Barbier G.G."/>
            <person name="Shrestha R.P."/>
            <person name="Stanke M."/>
            <person name="Brautigam A."/>
            <person name="Baker B.J."/>
            <person name="Banfield J.F."/>
            <person name="Garavito R.M."/>
            <person name="Carr K."/>
            <person name="Wilkerson C."/>
            <person name="Rensing S.A."/>
            <person name="Gagneul D."/>
            <person name="Dickenson N.E."/>
            <person name="Oesterhelt C."/>
            <person name="Lercher M.J."/>
            <person name="Weber A.P."/>
        </authorList>
    </citation>
    <scope>NUCLEOTIDE SEQUENCE [LARGE SCALE GENOMIC DNA]</scope>
    <source>
        <strain evidence="6">074W</strain>
    </source>
</reference>
<name>M2WTZ8_GALSU</name>
<dbReference type="Proteomes" id="UP000030680">
    <property type="component" value="Unassembled WGS sequence"/>
</dbReference>
<dbReference type="OMA" id="VILCAHR"/>
<dbReference type="InterPro" id="IPR029003">
    <property type="entry name" value="CENP-S/Mhf1"/>
</dbReference>
<keyword evidence="6" id="KW-1185">Reference proteome</keyword>
<dbReference type="OrthoDB" id="1872155at2759"/>
<proteinExistence type="inferred from homology"/>
<dbReference type="AlphaFoldDB" id="M2WTZ8"/>
<dbReference type="STRING" id="130081.M2WTZ8"/>
<dbReference type="SUPFAM" id="SSF47113">
    <property type="entry name" value="Histone-fold"/>
    <property type="match status" value="1"/>
</dbReference>
<dbReference type="Gramene" id="EME27375">
    <property type="protein sequence ID" value="EME27375"/>
    <property type="gene ID" value="Gasu_51010"/>
</dbReference>
<evidence type="ECO:0000256" key="3">
    <source>
        <dbReference type="ARBA" id="ARBA00023125"/>
    </source>
</evidence>
<dbReference type="EMBL" id="KB454533">
    <property type="protein sequence ID" value="EME27375.1"/>
    <property type="molecule type" value="Genomic_DNA"/>
</dbReference>
<sequence>MANPPSQEADHLVEAFRYTVAKLFLQQAQKDHLKADKEAIFVLSELLLGYIEILTADLEAFCRHGKRTTITADDVLLCCRRNENLKEKMERFLRTINPPLTHSFSSKKRKE</sequence>
<dbReference type="GO" id="GO:0003677">
    <property type="term" value="F:DNA binding"/>
    <property type="evidence" value="ECO:0007669"/>
    <property type="project" value="UniProtKB-KW"/>
</dbReference>
<dbReference type="GO" id="GO:0006281">
    <property type="term" value="P:DNA repair"/>
    <property type="evidence" value="ECO:0007669"/>
    <property type="project" value="UniProtKB-KW"/>
</dbReference>
<protein>
    <recommendedName>
        <fullName evidence="7">Centromere protein S</fullName>
    </recommendedName>
</protein>
<dbReference type="Pfam" id="PF15630">
    <property type="entry name" value="CENP-S"/>
    <property type="match status" value="1"/>
</dbReference>
<comment type="similarity">
    <text evidence="1">Belongs to the TAF9 family. CENP-S/MHF1 subfamily.</text>
</comment>